<protein>
    <recommendedName>
        <fullName evidence="8">Tryptophan--tRNA ligase</fullName>
        <ecNumber evidence="8">6.1.1.2</ecNumber>
    </recommendedName>
    <alternativeName>
        <fullName evidence="8">Tryptophanyl-tRNA synthetase</fullName>
        <shortName evidence="8">TrpRS</shortName>
    </alternativeName>
</protein>
<feature type="binding site" evidence="8">
    <location>
        <position position="184"/>
    </location>
    <ligand>
        <name>ATP</name>
        <dbReference type="ChEBI" id="CHEBI:30616"/>
    </ligand>
</feature>
<evidence type="ECO:0000256" key="8">
    <source>
        <dbReference type="HAMAP-Rule" id="MF_00140"/>
    </source>
</evidence>
<comment type="subcellular location">
    <subcellularLocation>
        <location evidence="8">Cytoplasm</location>
    </subcellularLocation>
</comment>
<keyword evidence="5 8" id="KW-0648">Protein biosynthesis</keyword>
<evidence type="ECO:0000256" key="5">
    <source>
        <dbReference type="ARBA" id="ARBA00022917"/>
    </source>
</evidence>
<sequence length="329" mass="37156">MMRIFSGIQPTGQMHIGNYLGAVKQWTELQTRHDCFFTVVDLHALTIQQNPQEFGKTSMETVTELISVGVNPEQCVLFLQSHVKEHTELAWIFNTLTPVSELERMTQYKDKARKNKRNINAGLLTYPALMAADILLYQTQGVPVGKDQIQHLELARMIARKFNNLYGKTFVEPETLVSKEGAKVMSLQDPKKKMSKSDGTQSYISLFEEPASIRKKLTEATTDAGKEIVYNPAKKPGISNLLTIHALFAKIPLKDAEKHFKNKGYATLKSETAELLIDVLEPFRRKKKELFSREIYVKEILKAGARKARTVAEATMEDVRSKLGLVPSS</sequence>
<feature type="binding site" evidence="8">
    <location>
        <begin position="193"/>
        <end position="197"/>
    </location>
    <ligand>
        <name>ATP</name>
        <dbReference type="ChEBI" id="CHEBI:30616"/>
    </ligand>
</feature>
<comment type="subunit">
    <text evidence="8">Homodimer.</text>
</comment>
<dbReference type="Gene3D" id="1.10.240.10">
    <property type="entry name" value="Tyrosyl-Transfer RNA Synthetase"/>
    <property type="match status" value="1"/>
</dbReference>
<evidence type="ECO:0000256" key="3">
    <source>
        <dbReference type="ARBA" id="ARBA00022741"/>
    </source>
</evidence>
<evidence type="ECO:0000256" key="7">
    <source>
        <dbReference type="ARBA" id="ARBA00049929"/>
    </source>
</evidence>
<evidence type="ECO:0000256" key="9">
    <source>
        <dbReference type="RuleBase" id="RU363036"/>
    </source>
</evidence>
<dbReference type="EMBL" id="MHUL01000004">
    <property type="protein sequence ID" value="OHA77675.1"/>
    <property type="molecule type" value="Genomic_DNA"/>
</dbReference>
<keyword evidence="4 8" id="KW-0067">ATP-binding</keyword>
<proteinExistence type="inferred from homology"/>
<dbReference type="Pfam" id="PF00579">
    <property type="entry name" value="tRNA-synt_1b"/>
    <property type="match status" value="1"/>
</dbReference>
<feature type="binding site" evidence="8">
    <location>
        <position position="133"/>
    </location>
    <ligand>
        <name>L-tryptophan</name>
        <dbReference type="ChEBI" id="CHEBI:57912"/>
    </ligand>
</feature>
<feature type="binding site" evidence="8">
    <location>
        <begin position="145"/>
        <end position="147"/>
    </location>
    <ligand>
        <name>ATP</name>
        <dbReference type="ChEBI" id="CHEBI:30616"/>
    </ligand>
</feature>
<dbReference type="InterPro" id="IPR024109">
    <property type="entry name" value="Trp-tRNA-ligase_bac-type"/>
</dbReference>
<dbReference type="GO" id="GO:0005524">
    <property type="term" value="F:ATP binding"/>
    <property type="evidence" value="ECO:0007669"/>
    <property type="project" value="UniProtKB-UniRule"/>
</dbReference>
<dbReference type="CDD" id="cd00806">
    <property type="entry name" value="TrpRS_core"/>
    <property type="match status" value="1"/>
</dbReference>
<name>A0A1G2RXW6_9BACT</name>
<keyword evidence="3 8" id="KW-0547">Nucleotide-binding</keyword>
<dbReference type="NCBIfam" id="TIGR00233">
    <property type="entry name" value="trpS"/>
    <property type="match status" value="1"/>
</dbReference>
<comment type="caution">
    <text evidence="8">Lacks conserved residue(s) required for the propagation of feature annotation.</text>
</comment>
<dbReference type="PANTHER" id="PTHR43766">
    <property type="entry name" value="TRYPTOPHAN--TRNA LIGASE, MITOCHONDRIAL"/>
    <property type="match status" value="1"/>
</dbReference>
<dbReference type="Gene3D" id="3.40.50.620">
    <property type="entry name" value="HUPs"/>
    <property type="match status" value="1"/>
</dbReference>
<dbReference type="PROSITE" id="PS00178">
    <property type="entry name" value="AA_TRNA_LIGASE_I"/>
    <property type="match status" value="1"/>
</dbReference>
<evidence type="ECO:0000256" key="4">
    <source>
        <dbReference type="ARBA" id="ARBA00022840"/>
    </source>
</evidence>
<dbReference type="InterPro" id="IPR001412">
    <property type="entry name" value="aa-tRNA-synth_I_CS"/>
</dbReference>
<dbReference type="PRINTS" id="PR01039">
    <property type="entry name" value="TRNASYNTHTRP"/>
</dbReference>
<feature type="binding site" evidence="8">
    <location>
        <begin position="9"/>
        <end position="11"/>
    </location>
    <ligand>
        <name>ATP</name>
        <dbReference type="ChEBI" id="CHEBI:30616"/>
    </ligand>
</feature>
<keyword evidence="2 8" id="KW-0436">Ligase</keyword>
<dbReference type="PANTHER" id="PTHR43766:SF1">
    <property type="entry name" value="TRYPTOPHAN--TRNA LIGASE, MITOCHONDRIAL"/>
    <property type="match status" value="1"/>
</dbReference>
<dbReference type="GO" id="GO:0006436">
    <property type="term" value="P:tryptophanyl-tRNA aminoacylation"/>
    <property type="evidence" value="ECO:0007669"/>
    <property type="project" value="UniProtKB-UniRule"/>
</dbReference>
<dbReference type="GO" id="GO:0004830">
    <property type="term" value="F:tryptophan-tRNA ligase activity"/>
    <property type="evidence" value="ECO:0007669"/>
    <property type="project" value="UniProtKB-UniRule"/>
</dbReference>
<gene>
    <name evidence="8" type="primary">trpS</name>
    <name evidence="10" type="ORF">A3J30_00905</name>
</gene>
<comment type="catalytic activity">
    <reaction evidence="7 8">
        <text>tRNA(Trp) + L-tryptophan + ATP = L-tryptophyl-tRNA(Trp) + AMP + diphosphate + H(+)</text>
        <dbReference type="Rhea" id="RHEA:24080"/>
        <dbReference type="Rhea" id="RHEA-COMP:9671"/>
        <dbReference type="Rhea" id="RHEA-COMP:9705"/>
        <dbReference type="ChEBI" id="CHEBI:15378"/>
        <dbReference type="ChEBI" id="CHEBI:30616"/>
        <dbReference type="ChEBI" id="CHEBI:33019"/>
        <dbReference type="ChEBI" id="CHEBI:57912"/>
        <dbReference type="ChEBI" id="CHEBI:78442"/>
        <dbReference type="ChEBI" id="CHEBI:78535"/>
        <dbReference type="ChEBI" id="CHEBI:456215"/>
        <dbReference type="EC" id="6.1.1.2"/>
    </reaction>
</comment>
<dbReference type="AlphaFoldDB" id="A0A1G2RXW6"/>
<dbReference type="SUPFAM" id="SSF52374">
    <property type="entry name" value="Nucleotidylyl transferase"/>
    <property type="match status" value="1"/>
</dbReference>
<evidence type="ECO:0000313" key="11">
    <source>
        <dbReference type="Proteomes" id="UP000178222"/>
    </source>
</evidence>
<comment type="caution">
    <text evidence="10">The sequence shown here is derived from an EMBL/GenBank/DDBJ whole genome shotgun (WGS) entry which is preliminary data.</text>
</comment>
<dbReference type="EC" id="6.1.1.2" evidence="8"/>
<reference evidence="10 11" key="1">
    <citation type="journal article" date="2016" name="Nat. Commun.">
        <title>Thousands of microbial genomes shed light on interconnected biogeochemical processes in an aquifer system.</title>
        <authorList>
            <person name="Anantharaman K."/>
            <person name="Brown C.T."/>
            <person name="Hug L.A."/>
            <person name="Sharon I."/>
            <person name="Castelle C.J."/>
            <person name="Probst A.J."/>
            <person name="Thomas B.C."/>
            <person name="Singh A."/>
            <person name="Wilkins M.J."/>
            <person name="Karaoz U."/>
            <person name="Brodie E.L."/>
            <person name="Williams K.H."/>
            <person name="Hubbard S.S."/>
            <person name="Banfield J.F."/>
        </authorList>
    </citation>
    <scope>NUCLEOTIDE SEQUENCE [LARGE SCALE GENOMIC DNA]</scope>
</reference>
<comment type="function">
    <text evidence="8">Catalyzes the attachment of tryptophan to tRNA(Trp).</text>
</comment>
<dbReference type="InterPro" id="IPR050203">
    <property type="entry name" value="Trp-tRNA_synthetase"/>
</dbReference>
<feature type="short sequence motif" description="'KMSKS' region" evidence="8">
    <location>
        <begin position="193"/>
        <end position="197"/>
    </location>
</feature>
<feature type="binding site" evidence="8">
    <location>
        <begin position="17"/>
        <end position="18"/>
    </location>
    <ligand>
        <name>ATP</name>
        <dbReference type="ChEBI" id="CHEBI:30616"/>
    </ligand>
</feature>
<dbReference type="InterPro" id="IPR002305">
    <property type="entry name" value="aa-tRNA-synth_Ic"/>
</dbReference>
<keyword evidence="6 8" id="KW-0030">Aminoacyl-tRNA synthetase</keyword>
<comment type="similarity">
    <text evidence="1 8 9">Belongs to the class-I aminoacyl-tRNA synthetase family.</text>
</comment>
<dbReference type="HAMAP" id="MF_00140_B">
    <property type="entry name" value="Trp_tRNA_synth_B"/>
    <property type="match status" value="1"/>
</dbReference>
<dbReference type="GO" id="GO:0005829">
    <property type="term" value="C:cytosol"/>
    <property type="evidence" value="ECO:0007669"/>
    <property type="project" value="TreeGrafter"/>
</dbReference>
<evidence type="ECO:0000256" key="2">
    <source>
        <dbReference type="ARBA" id="ARBA00022598"/>
    </source>
</evidence>
<organism evidence="10 11">
    <name type="scientific">Candidatus Wildermuthbacteria bacterium RIFCSPLOWO2_02_FULL_47_9c</name>
    <dbReference type="NCBI Taxonomy" id="1802466"/>
    <lineage>
        <taxon>Bacteria</taxon>
        <taxon>Candidatus Wildermuthiibacteriota</taxon>
    </lineage>
</organism>
<keyword evidence="8" id="KW-0963">Cytoplasm</keyword>
<dbReference type="InterPro" id="IPR014729">
    <property type="entry name" value="Rossmann-like_a/b/a_fold"/>
</dbReference>
<evidence type="ECO:0000256" key="6">
    <source>
        <dbReference type="ARBA" id="ARBA00023146"/>
    </source>
</evidence>
<evidence type="ECO:0000313" key="10">
    <source>
        <dbReference type="EMBL" id="OHA77675.1"/>
    </source>
</evidence>
<accession>A0A1G2RXW6</accession>
<dbReference type="InterPro" id="IPR002306">
    <property type="entry name" value="Trp-tRNA-ligase"/>
</dbReference>
<dbReference type="Proteomes" id="UP000178222">
    <property type="component" value="Unassembled WGS sequence"/>
</dbReference>
<evidence type="ECO:0000256" key="1">
    <source>
        <dbReference type="ARBA" id="ARBA00005594"/>
    </source>
</evidence>